<organism evidence="1 2">
    <name type="scientific">Halomonas salifodinae</name>
    <dbReference type="NCBI Taxonomy" id="438745"/>
    <lineage>
        <taxon>Bacteria</taxon>
        <taxon>Pseudomonadati</taxon>
        <taxon>Pseudomonadota</taxon>
        <taxon>Gammaproteobacteria</taxon>
        <taxon>Oceanospirillales</taxon>
        <taxon>Halomonadaceae</taxon>
        <taxon>Halomonas</taxon>
    </lineage>
</organism>
<protein>
    <submittedName>
        <fullName evidence="1">Uncharacterized protein</fullName>
    </submittedName>
</protein>
<dbReference type="RefSeq" id="WP_346062956.1">
    <property type="nucleotide sequence ID" value="NZ_BAAADR010000013.1"/>
</dbReference>
<comment type="caution">
    <text evidence="1">The sequence shown here is derived from an EMBL/GenBank/DDBJ whole genome shotgun (WGS) entry which is preliminary data.</text>
</comment>
<evidence type="ECO:0000313" key="1">
    <source>
        <dbReference type="EMBL" id="MFC7090888.1"/>
    </source>
</evidence>
<sequence>MTNITSHLFNVVVTYARGASLDVISRDVRPGELLLVAQDDISQRWYSDDRVYTRYQDAFLALGRHLDELNPDHAPLTWHWER</sequence>
<name>A0ABW2F1J2_9GAMM</name>
<proteinExistence type="predicted"/>
<gene>
    <name evidence="1" type="ORF">ACFQH5_15145</name>
</gene>
<accession>A0ABW2F1J2</accession>
<keyword evidence="2" id="KW-1185">Reference proteome</keyword>
<evidence type="ECO:0000313" key="2">
    <source>
        <dbReference type="Proteomes" id="UP001596411"/>
    </source>
</evidence>
<dbReference type="Proteomes" id="UP001596411">
    <property type="component" value="Unassembled WGS sequence"/>
</dbReference>
<dbReference type="EMBL" id="JBHSZP010000029">
    <property type="protein sequence ID" value="MFC7090888.1"/>
    <property type="molecule type" value="Genomic_DNA"/>
</dbReference>
<reference evidence="2" key="1">
    <citation type="journal article" date="2019" name="Int. J. Syst. Evol. Microbiol.">
        <title>The Global Catalogue of Microorganisms (GCM) 10K type strain sequencing project: providing services to taxonomists for standard genome sequencing and annotation.</title>
        <authorList>
            <consortium name="The Broad Institute Genomics Platform"/>
            <consortium name="The Broad Institute Genome Sequencing Center for Infectious Disease"/>
            <person name="Wu L."/>
            <person name="Ma J."/>
        </authorList>
    </citation>
    <scope>NUCLEOTIDE SEQUENCE [LARGE SCALE GENOMIC DNA]</scope>
    <source>
        <strain evidence="2">CGMCC 1.13666</strain>
    </source>
</reference>